<dbReference type="PROSITE" id="PS50893">
    <property type="entry name" value="ABC_TRANSPORTER_2"/>
    <property type="match status" value="1"/>
</dbReference>
<evidence type="ECO:0000259" key="8">
    <source>
        <dbReference type="PROSITE" id="PS50893"/>
    </source>
</evidence>
<dbReference type="GO" id="GO:0034040">
    <property type="term" value="F:ATPase-coupled lipid transmembrane transporter activity"/>
    <property type="evidence" value="ECO:0007669"/>
    <property type="project" value="TreeGrafter"/>
</dbReference>
<evidence type="ECO:0000259" key="9">
    <source>
        <dbReference type="PROSITE" id="PS50929"/>
    </source>
</evidence>
<dbReference type="InterPro" id="IPR027417">
    <property type="entry name" value="P-loop_NTPase"/>
</dbReference>
<feature type="domain" description="ABC transporter" evidence="8">
    <location>
        <begin position="349"/>
        <end position="599"/>
    </location>
</feature>
<dbReference type="InterPro" id="IPR003593">
    <property type="entry name" value="AAA+_ATPase"/>
</dbReference>
<evidence type="ECO:0000256" key="4">
    <source>
        <dbReference type="ARBA" id="ARBA00022840"/>
    </source>
</evidence>
<keyword evidence="6 7" id="KW-0472">Membrane</keyword>
<keyword evidence="5 7" id="KW-1133">Transmembrane helix</keyword>
<keyword evidence="3" id="KW-0547">Nucleotide-binding</keyword>
<evidence type="ECO:0000256" key="7">
    <source>
        <dbReference type="SAM" id="Phobius"/>
    </source>
</evidence>
<proteinExistence type="predicted"/>
<accession>A0A239PFR5</accession>
<keyword evidence="4 10" id="KW-0067">ATP-binding</keyword>
<dbReference type="PANTHER" id="PTHR24221:SF646">
    <property type="entry name" value="HAEMOLYSIN SECRETION ATP-BINDING PROTEIN"/>
    <property type="match status" value="1"/>
</dbReference>
<dbReference type="InterPro" id="IPR003439">
    <property type="entry name" value="ABC_transporter-like_ATP-bd"/>
</dbReference>
<feature type="transmembrane region" description="Helical" evidence="7">
    <location>
        <begin position="62"/>
        <end position="86"/>
    </location>
</feature>
<evidence type="ECO:0000256" key="2">
    <source>
        <dbReference type="ARBA" id="ARBA00022692"/>
    </source>
</evidence>
<dbReference type="InterPro" id="IPR039421">
    <property type="entry name" value="Type_1_exporter"/>
</dbReference>
<dbReference type="PROSITE" id="PS50929">
    <property type="entry name" value="ABC_TM1F"/>
    <property type="match status" value="1"/>
</dbReference>
<dbReference type="GO" id="GO:0005524">
    <property type="term" value="F:ATP binding"/>
    <property type="evidence" value="ECO:0007669"/>
    <property type="project" value="UniProtKB-KW"/>
</dbReference>
<dbReference type="Pfam" id="PF00005">
    <property type="entry name" value="ABC_tran"/>
    <property type="match status" value="1"/>
</dbReference>
<feature type="domain" description="ABC transmembrane type-1" evidence="9">
    <location>
        <begin position="36"/>
        <end position="315"/>
    </location>
</feature>
<gene>
    <name evidence="10" type="ORF">SAMN05421812_12331</name>
</gene>
<dbReference type="GO" id="GO:0005886">
    <property type="term" value="C:plasma membrane"/>
    <property type="evidence" value="ECO:0007669"/>
    <property type="project" value="UniProtKB-SubCell"/>
</dbReference>
<dbReference type="SMART" id="SM00382">
    <property type="entry name" value="AAA"/>
    <property type="match status" value="1"/>
</dbReference>
<dbReference type="InterPro" id="IPR036640">
    <property type="entry name" value="ABC1_TM_sf"/>
</dbReference>
<dbReference type="RefSeq" id="WP_089255167.1">
    <property type="nucleotide sequence ID" value="NZ_FZPH01000023.1"/>
</dbReference>
<evidence type="ECO:0000256" key="1">
    <source>
        <dbReference type="ARBA" id="ARBA00004651"/>
    </source>
</evidence>
<dbReference type="EMBL" id="FZPH01000023">
    <property type="protein sequence ID" value="SNT65478.1"/>
    <property type="molecule type" value="Genomic_DNA"/>
</dbReference>
<dbReference type="GO" id="GO:0140359">
    <property type="term" value="F:ABC-type transporter activity"/>
    <property type="evidence" value="ECO:0007669"/>
    <property type="project" value="InterPro"/>
</dbReference>
<dbReference type="Gene3D" id="1.20.1560.10">
    <property type="entry name" value="ABC transporter type 1, transmembrane domain"/>
    <property type="match status" value="1"/>
</dbReference>
<dbReference type="SUPFAM" id="SSF52540">
    <property type="entry name" value="P-loop containing nucleoside triphosphate hydrolases"/>
    <property type="match status" value="1"/>
</dbReference>
<protein>
    <submittedName>
        <fullName evidence="10">ATP-binding cassette, subfamily B</fullName>
    </submittedName>
</protein>
<evidence type="ECO:0000256" key="5">
    <source>
        <dbReference type="ARBA" id="ARBA00022989"/>
    </source>
</evidence>
<evidence type="ECO:0000256" key="3">
    <source>
        <dbReference type="ARBA" id="ARBA00022741"/>
    </source>
</evidence>
<dbReference type="AlphaFoldDB" id="A0A239PFR5"/>
<sequence length="616" mass="66198">MIERLSPRQVGTNLVAALRLTLTAAPGATIAYALNSAVSGLMPVAAAWLTKLLLDRLGAPGAWPALLGPVSGLVVLGVLMGVSPAVGQYLHGRLNRAVAILSMDRLYHSVGQLNGMGHIEDPQFRDQLVVAQQAGRGGPGRLVEHAFGIARGMLTLSGFVVALFLLDPWLALVVLLAGAPALAAQLRLSRERATLLGRLAPLERRELHYADLLVSLPAAKELRLLGLGPLFRERMVREMRAAGGEQEQQDRREAGAETALAVLASVVTGASLLWAVWLAANGHLTVGDVAMLIAAVAGVQASVQAIVALVAGAHEALLLFHQFRAVTDIGPDLSVPEIPAPTPVLAEGITFTDVWFRYGPDQPWVLRGLHLTIRQGEATALVGLNGAGKSTLIKLLCRFYDPTRGAIRWDGTDLREMDPVAFRSRIGALFQDFMEYDLAVAENIGVGDVEALADRARITAAAERADAHDLVGRLPSGYDTLLSRIFMDDAGPDGGRTGTLLSGGQWQRIALARAFMRDRRDLMILDEPTSGLDPEAEYEIHRRLRQHRSGTTSVLVSHRLSAVRDADTIVVLCDGRVSERGTHNQLMDNRGPYARLYRLQADGYADGQTTLAAQAS</sequence>
<dbReference type="OrthoDB" id="9806127at2"/>
<dbReference type="SUPFAM" id="SSF90123">
    <property type="entry name" value="ABC transporter transmembrane region"/>
    <property type="match status" value="1"/>
</dbReference>
<evidence type="ECO:0000256" key="6">
    <source>
        <dbReference type="ARBA" id="ARBA00023136"/>
    </source>
</evidence>
<evidence type="ECO:0000313" key="11">
    <source>
        <dbReference type="Proteomes" id="UP000198362"/>
    </source>
</evidence>
<reference evidence="10 11" key="1">
    <citation type="submission" date="2017-06" db="EMBL/GenBank/DDBJ databases">
        <authorList>
            <person name="Kim H.J."/>
            <person name="Triplett B.A."/>
        </authorList>
    </citation>
    <scope>NUCLEOTIDE SEQUENCE [LARGE SCALE GENOMIC DNA]</scope>
    <source>
        <strain evidence="10 11">CGMCC 4.5593</strain>
    </source>
</reference>
<name>A0A239PFR5_9ACTN</name>
<dbReference type="PROSITE" id="PS00211">
    <property type="entry name" value="ABC_TRANSPORTER_1"/>
    <property type="match status" value="1"/>
</dbReference>
<comment type="subcellular location">
    <subcellularLocation>
        <location evidence="1">Cell membrane</location>
        <topology evidence="1">Multi-pass membrane protein</topology>
    </subcellularLocation>
</comment>
<keyword evidence="11" id="KW-1185">Reference proteome</keyword>
<evidence type="ECO:0000313" key="10">
    <source>
        <dbReference type="EMBL" id="SNT65478.1"/>
    </source>
</evidence>
<dbReference type="PANTHER" id="PTHR24221">
    <property type="entry name" value="ATP-BINDING CASSETTE SUB-FAMILY B"/>
    <property type="match status" value="1"/>
</dbReference>
<dbReference type="Gene3D" id="3.40.50.300">
    <property type="entry name" value="P-loop containing nucleotide triphosphate hydrolases"/>
    <property type="match status" value="1"/>
</dbReference>
<feature type="transmembrane region" description="Helical" evidence="7">
    <location>
        <begin position="258"/>
        <end position="277"/>
    </location>
</feature>
<keyword evidence="2 7" id="KW-0812">Transmembrane</keyword>
<dbReference type="InterPro" id="IPR017871">
    <property type="entry name" value="ABC_transporter-like_CS"/>
</dbReference>
<organism evidence="10 11">
    <name type="scientific">Asanoa hainanensis</name>
    <dbReference type="NCBI Taxonomy" id="560556"/>
    <lineage>
        <taxon>Bacteria</taxon>
        <taxon>Bacillati</taxon>
        <taxon>Actinomycetota</taxon>
        <taxon>Actinomycetes</taxon>
        <taxon>Micromonosporales</taxon>
        <taxon>Micromonosporaceae</taxon>
        <taxon>Asanoa</taxon>
    </lineage>
</organism>
<feature type="transmembrane region" description="Helical" evidence="7">
    <location>
        <begin position="289"/>
        <end position="311"/>
    </location>
</feature>
<dbReference type="Proteomes" id="UP000198362">
    <property type="component" value="Unassembled WGS sequence"/>
</dbReference>
<dbReference type="InterPro" id="IPR011527">
    <property type="entry name" value="ABC1_TM_dom"/>
</dbReference>
<dbReference type="GO" id="GO:0016887">
    <property type="term" value="F:ATP hydrolysis activity"/>
    <property type="evidence" value="ECO:0007669"/>
    <property type="project" value="InterPro"/>
</dbReference>